<keyword evidence="2 5" id="KW-0812">Transmembrane</keyword>
<feature type="transmembrane region" description="Helical" evidence="5">
    <location>
        <begin position="46"/>
        <end position="67"/>
    </location>
</feature>
<keyword evidence="4 5" id="KW-0472">Membrane</keyword>
<proteinExistence type="predicted"/>
<name>A0AAU7JTY0_9MICO</name>
<gene>
    <name evidence="7" type="ORF">ABEG17_19005</name>
</gene>
<feature type="transmembrane region" description="Helical" evidence="5">
    <location>
        <begin position="73"/>
        <end position="91"/>
    </location>
</feature>
<accession>A0AAU7JTY0</accession>
<sequence length="394" mass="42555">MSPERLARVRAMFGRGVARTRPPTSQDLARAAARSRREAKARTARMVSRLFFIVQCGVGAAVAWWVATAGLGHVRPFFAPVTAIVSLGLSYGQRLRRVGEVMLGVAVGVFVGDAFVHFFGTGAWQIVVVVVLSMSVAALLGAGMLLTTQAGVQSVIVTTLVAAPGYAFTRWLDAVVGGTVALVFTLFAPAAPLRRPRQQASLVVGEISEILTDTVRSLREGDSDLATATLSRARDSESMLDEARALSAEGIAVVRFSPFRRRHLPAVQAIADLLEPLDRAIRNLRVLVRRAAIATWRDEPVPTGYLRLLEALAETTSDISRELAERRLPTHARVGLHRIAEASAVLDPSSGLSGEVMRAQIRSMVVDLLMLTGLPHEEAREMVPESMTHTAEES</sequence>
<keyword evidence="3 5" id="KW-1133">Transmembrane helix</keyword>
<evidence type="ECO:0000313" key="7">
    <source>
        <dbReference type="EMBL" id="XBO43625.1"/>
    </source>
</evidence>
<feature type="transmembrane region" description="Helical" evidence="5">
    <location>
        <begin position="98"/>
        <end position="116"/>
    </location>
</feature>
<dbReference type="EMBL" id="CP157483">
    <property type="protein sequence ID" value="XBO43625.1"/>
    <property type="molecule type" value="Genomic_DNA"/>
</dbReference>
<comment type="subcellular location">
    <subcellularLocation>
        <location evidence="1">Membrane</location>
        <topology evidence="1">Multi-pass membrane protein</topology>
    </subcellularLocation>
</comment>
<dbReference type="InterPro" id="IPR049453">
    <property type="entry name" value="Memb_transporter_dom"/>
</dbReference>
<dbReference type="RefSeq" id="WP_406831065.1">
    <property type="nucleotide sequence ID" value="NZ_CP157483.1"/>
</dbReference>
<protein>
    <submittedName>
        <fullName evidence="7">FUSC family protein</fullName>
    </submittedName>
</protein>
<dbReference type="Pfam" id="PF13515">
    <property type="entry name" value="FUSC_2"/>
    <property type="match status" value="1"/>
</dbReference>
<dbReference type="AlphaFoldDB" id="A0AAU7JTY0"/>
<feature type="domain" description="Integral membrane bound transporter" evidence="6">
    <location>
        <begin position="63"/>
        <end position="184"/>
    </location>
</feature>
<evidence type="ECO:0000259" key="6">
    <source>
        <dbReference type="Pfam" id="PF13515"/>
    </source>
</evidence>
<evidence type="ECO:0000256" key="2">
    <source>
        <dbReference type="ARBA" id="ARBA00022692"/>
    </source>
</evidence>
<feature type="transmembrane region" description="Helical" evidence="5">
    <location>
        <begin position="174"/>
        <end position="193"/>
    </location>
</feature>
<reference evidence="7" key="1">
    <citation type="submission" date="2024-05" db="EMBL/GenBank/DDBJ databases">
        <authorList>
            <person name="Kim S."/>
            <person name="Heo J."/>
            <person name="Choi H."/>
            <person name="Choi Y."/>
            <person name="Kwon S.-W."/>
            <person name="Kim Y."/>
        </authorList>
    </citation>
    <scope>NUCLEOTIDE SEQUENCE</scope>
    <source>
        <strain evidence="7">KACC 23699</strain>
    </source>
</reference>
<dbReference type="GO" id="GO:0016020">
    <property type="term" value="C:membrane"/>
    <property type="evidence" value="ECO:0007669"/>
    <property type="project" value="UniProtKB-SubCell"/>
</dbReference>
<evidence type="ECO:0000256" key="3">
    <source>
        <dbReference type="ARBA" id="ARBA00022989"/>
    </source>
</evidence>
<evidence type="ECO:0000256" key="5">
    <source>
        <dbReference type="SAM" id="Phobius"/>
    </source>
</evidence>
<evidence type="ECO:0000256" key="4">
    <source>
        <dbReference type="ARBA" id="ARBA00023136"/>
    </source>
</evidence>
<evidence type="ECO:0000256" key="1">
    <source>
        <dbReference type="ARBA" id="ARBA00004141"/>
    </source>
</evidence>
<feature type="transmembrane region" description="Helical" evidence="5">
    <location>
        <begin position="122"/>
        <end position="143"/>
    </location>
</feature>
<organism evidence="7">
    <name type="scientific">Pedococcus sp. KACC 23699</name>
    <dbReference type="NCBI Taxonomy" id="3149228"/>
    <lineage>
        <taxon>Bacteria</taxon>
        <taxon>Bacillati</taxon>
        <taxon>Actinomycetota</taxon>
        <taxon>Actinomycetes</taxon>
        <taxon>Micrococcales</taxon>
        <taxon>Intrasporangiaceae</taxon>
        <taxon>Pedococcus</taxon>
    </lineage>
</organism>